<dbReference type="InterPro" id="IPR001584">
    <property type="entry name" value="Integrase_cat-core"/>
</dbReference>
<feature type="domain" description="Integrase catalytic" evidence="1">
    <location>
        <begin position="34"/>
        <end position="83"/>
    </location>
</feature>
<keyword evidence="3" id="KW-1185">Reference proteome</keyword>
<evidence type="ECO:0000313" key="3">
    <source>
        <dbReference type="Proteomes" id="UP000719267"/>
    </source>
</evidence>
<organism evidence="2 3">
    <name type="scientific">Mesonia aestuariivivens</name>
    <dbReference type="NCBI Taxonomy" id="2796128"/>
    <lineage>
        <taxon>Bacteria</taxon>
        <taxon>Pseudomonadati</taxon>
        <taxon>Bacteroidota</taxon>
        <taxon>Flavobacteriia</taxon>
        <taxon>Flavobacteriales</taxon>
        <taxon>Flavobacteriaceae</taxon>
        <taxon>Mesonia</taxon>
    </lineage>
</organism>
<protein>
    <submittedName>
        <fullName evidence="2">IS3 family transposase</fullName>
    </submittedName>
</protein>
<evidence type="ECO:0000259" key="1">
    <source>
        <dbReference type="Pfam" id="PF13333"/>
    </source>
</evidence>
<dbReference type="InterPro" id="IPR050900">
    <property type="entry name" value="Transposase_IS3/IS150/IS904"/>
</dbReference>
<gene>
    <name evidence="2" type="ORF">KW502_14685</name>
</gene>
<dbReference type="EMBL" id="JAHWDF010000027">
    <property type="protein sequence ID" value="MBW2963032.1"/>
    <property type="molecule type" value="Genomic_DNA"/>
</dbReference>
<proteinExistence type="predicted"/>
<dbReference type="Proteomes" id="UP000719267">
    <property type="component" value="Unassembled WGS sequence"/>
</dbReference>
<accession>A0ABS6W660</accession>
<evidence type="ECO:0000313" key="2">
    <source>
        <dbReference type="EMBL" id="MBW2963032.1"/>
    </source>
</evidence>
<dbReference type="Pfam" id="PF13333">
    <property type="entry name" value="rve_2"/>
    <property type="match status" value="1"/>
</dbReference>
<sequence length="95" mass="11371">MPQQFFQLFKLSLNGCRFEIIYPASDQQVNSLDTFFKTLKVELIYEGDFKIIEQAKTAIFEYIEIGYNRKRLHTFLGYKTPYEVGQEFYQFKNMA</sequence>
<dbReference type="PANTHER" id="PTHR46889">
    <property type="entry name" value="TRANSPOSASE INSF FOR INSERTION SEQUENCE IS3B-RELATED"/>
    <property type="match status" value="1"/>
</dbReference>
<reference evidence="2 3" key="1">
    <citation type="submission" date="2021-07" db="EMBL/GenBank/DDBJ databases">
        <title>Mesonia aestuariivivens sp. nov., isolated from a tidal flat.</title>
        <authorList>
            <person name="Kim Y.-O."/>
            <person name="Yoon J.-H."/>
        </authorList>
    </citation>
    <scope>NUCLEOTIDE SEQUENCE [LARGE SCALE GENOMIC DNA]</scope>
    <source>
        <strain evidence="2 3">JHPTF-M18</strain>
    </source>
</reference>
<dbReference type="PANTHER" id="PTHR46889:SF4">
    <property type="entry name" value="TRANSPOSASE INSO FOR INSERTION SEQUENCE ELEMENT IS911B-RELATED"/>
    <property type="match status" value="1"/>
</dbReference>
<name>A0ABS6W660_9FLAO</name>
<comment type="caution">
    <text evidence="2">The sequence shown here is derived from an EMBL/GenBank/DDBJ whole genome shotgun (WGS) entry which is preliminary data.</text>
</comment>